<keyword evidence="3" id="KW-1185">Reference proteome</keyword>
<protein>
    <submittedName>
        <fullName evidence="2">Uncharacterized protein</fullName>
    </submittedName>
</protein>
<evidence type="ECO:0000313" key="3">
    <source>
        <dbReference type="Proteomes" id="UP000636709"/>
    </source>
</evidence>
<evidence type="ECO:0000313" key="2">
    <source>
        <dbReference type="EMBL" id="KAF8653001.1"/>
    </source>
</evidence>
<feature type="compositionally biased region" description="Basic residues" evidence="1">
    <location>
        <begin position="27"/>
        <end position="36"/>
    </location>
</feature>
<sequence length="418" mass="44776">MHQNRVEPEESLRVLDPFLTPSTPRRPPVRRPSRRWARLYSPSAQEKLEPLCRSIGIRPGNPGKDGVITRPRKKTARGPWAVVARSHGVCPIAFSQAVIAEKPSKELHLGGHTCRPNAPTISIKLSCRPFNRTLLTRSLSSERANDVAVKSMEPKAERPDGKPVVKPKRGGSTIGSIALKFSSKKMTEERIVRESIPNVTLNVLQKPISSGKGEERSPSPIDGIQDAFGKQKGGHPSTSALEPAARGAIQENGGVPCGEKGYASLRLEIARRCPHRRVPCLVLRHPLHSIAWSCRPPPAFHYMASRRGESRLATSGIHPGELTMHATDPRLELAGAARREQAVAAAAAAEAAHLAAGAEAMVVQAFLPGPDGGGASASSTRVVSELCAPYPASSIGRASVCSAAALYCAYRLLLVPCD</sequence>
<feature type="region of interest" description="Disordered" evidence="1">
    <location>
        <begin position="1"/>
        <end position="36"/>
    </location>
</feature>
<name>A0A835ACP9_9POAL</name>
<dbReference type="Proteomes" id="UP000636709">
    <property type="component" value="Unassembled WGS sequence"/>
</dbReference>
<organism evidence="2 3">
    <name type="scientific">Digitaria exilis</name>
    <dbReference type="NCBI Taxonomy" id="1010633"/>
    <lineage>
        <taxon>Eukaryota</taxon>
        <taxon>Viridiplantae</taxon>
        <taxon>Streptophyta</taxon>
        <taxon>Embryophyta</taxon>
        <taxon>Tracheophyta</taxon>
        <taxon>Spermatophyta</taxon>
        <taxon>Magnoliopsida</taxon>
        <taxon>Liliopsida</taxon>
        <taxon>Poales</taxon>
        <taxon>Poaceae</taxon>
        <taxon>PACMAD clade</taxon>
        <taxon>Panicoideae</taxon>
        <taxon>Panicodae</taxon>
        <taxon>Paniceae</taxon>
        <taxon>Anthephorinae</taxon>
        <taxon>Digitaria</taxon>
    </lineage>
</organism>
<proteinExistence type="predicted"/>
<gene>
    <name evidence="2" type="ORF">HU200_062436</name>
</gene>
<dbReference type="AlphaFoldDB" id="A0A835ACP9"/>
<reference evidence="2" key="1">
    <citation type="submission" date="2020-07" db="EMBL/GenBank/DDBJ databases">
        <title>Genome sequence and genetic diversity analysis of an under-domesticated orphan crop, white fonio (Digitaria exilis).</title>
        <authorList>
            <person name="Bennetzen J.L."/>
            <person name="Chen S."/>
            <person name="Ma X."/>
            <person name="Wang X."/>
            <person name="Yssel A.E.J."/>
            <person name="Chaluvadi S.R."/>
            <person name="Johnson M."/>
            <person name="Gangashetty P."/>
            <person name="Hamidou F."/>
            <person name="Sanogo M.D."/>
            <person name="Zwaenepoel A."/>
            <person name="Wallace J."/>
            <person name="Van De Peer Y."/>
            <person name="Van Deynze A."/>
        </authorList>
    </citation>
    <scope>NUCLEOTIDE SEQUENCE</scope>
    <source>
        <tissue evidence="2">Leaves</tissue>
    </source>
</reference>
<feature type="region of interest" description="Disordered" evidence="1">
    <location>
        <begin position="207"/>
        <end position="241"/>
    </location>
</feature>
<dbReference type="EMBL" id="JACEFO010002629">
    <property type="protein sequence ID" value="KAF8653001.1"/>
    <property type="molecule type" value="Genomic_DNA"/>
</dbReference>
<accession>A0A835ACP9</accession>
<comment type="caution">
    <text evidence="2">The sequence shown here is derived from an EMBL/GenBank/DDBJ whole genome shotgun (WGS) entry which is preliminary data.</text>
</comment>
<feature type="compositionally biased region" description="Basic and acidic residues" evidence="1">
    <location>
        <begin position="152"/>
        <end position="163"/>
    </location>
</feature>
<feature type="compositionally biased region" description="Basic and acidic residues" evidence="1">
    <location>
        <begin position="1"/>
        <end position="13"/>
    </location>
</feature>
<evidence type="ECO:0000256" key="1">
    <source>
        <dbReference type="SAM" id="MobiDB-lite"/>
    </source>
</evidence>
<feature type="region of interest" description="Disordered" evidence="1">
    <location>
        <begin position="145"/>
        <end position="171"/>
    </location>
</feature>